<name>A0ABY0IF27_9BACT</name>
<dbReference type="CDD" id="cd00156">
    <property type="entry name" value="REC"/>
    <property type="match status" value="1"/>
</dbReference>
<gene>
    <name evidence="4" type="ORF">DAY19_11930</name>
</gene>
<feature type="domain" description="Response regulatory" evidence="3">
    <location>
        <begin position="4"/>
        <end position="124"/>
    </location>
</feature>
<evidence type="ECO:0000313" key="4">
    <source>
        <dbReference type="EMBL" id="RZF20688.1"/>
    </source>
</evidence>
<reference evidence="5" key="1">
    <citation type="journal article" date="2019" name="Int. J. Syst. Evol. Microbiol.">
        <title>Halobacteriovorax valvorus sp. nov., a novel prokaryotic predator isolated from coastal seawater of China.</title>
        <authorList>
            <person name="Chen M.-X."/>
        </authorList>
    </citation>
    <scope>NUCLEOTIDE SEQUENCE [LARGE SCALE GENOMIC DNA]</scope>
    <source>
        <strain evidence="5">BL9</strain>
    </source>
</reference>
<dbReference type="Proteomes" id="UP000443582">
    <property type="component" value="Unassembled WGS sequence"/>
</dbReference>
<keyword evidence="1 2" id="KW-0597">Phosphoprotein</keyword>
<dbReference type="InterPro" id="IPR001789">
    <property type="entry name" value="Sig_transdc_resp-reg_receiver"/>
</dbReference>
<dbReference type="Pfam" id="PF00072">
    <property type="entry name" value="Response_reg"/>
    <property type="match status" value="1"/>
</dbReference>
<accession>A0ABY0IF27</accession>
<sequence>MKKHIMVIDDCYETAKLLATSLQNTFSFHVKYHTNPFKAIEDIKTLALLGDDKLYIICDYMMPQMDGIELYDEISILDKNISFILLTNENDSQVIEEAARKGIDLFLLKQQGFDVIINQINKIINDDSTLGHELIEVFEVTDIVRGFKIVEKGFGHLKLITKEEIPRNAIIKIGTGSNDNDIYRVNSCKIVNDKIEVDCSLLTSEAPARHLRAA</sequence>
<proteinExistence type="predicted"/>
<dbReference type="EMBL" id="QDKL01000003">
    <property type="protein sequence ID" value="RZF20688.1"/>
    <property type="molecule type" value="Genomic_DNA"/>
</dbReference>
<evidence type="ECO:0000313" key="5">
    <source>
        <dbReference type="Proteomes" id="UP000443582"/>
    </source>
</evidence>
<evidence type="ECO:0000259" key="3">
    <source>
        <dbReference type="PROSITE" id="PS50110"/>
    </source>
</evidence>
<dbReference type="SUPFAM" id="SSF52172">
    <property type="entry name" value="CheY-like"/>
    <property type="match status" value="1"/>
</dbReference>
<dbReference type="PROSITE" id="PS50110">
    <property type="entry name" value="RESPONSE_REGULATORY"/>
    <property type="match status" value="1"/>
</dbReference>
<dbReference type="Gene3D" id="3.40.50.2300">
    <property type="match status" value="1"/>
</dbReference>
<dbReference type="InterPro" id="IPR050595">
    <property type="entry name" value="Bact_response_regulator"/>
</dbReference>
<dbReference type="SMART" id="SM00448">
    <property type="entry name" value="REC"/>
    <property type="match status" value="1"/>
</dbReference>
<evidence type="ECO:0000256" key="2">
    <source>
        <dbReference type="PROSITE-ProRule" id="PRU00169"/>
    </source>
</evidence>
<keyword evidence="5" id="KW-1185">Reference proteome</keyword>
<dbReference type="PANTHER" id="PTHR44591:SF3">
    <property type="entry name" value="RESPONSE REGULATORY DOMAIN-CONTAINING PROTEIN"/>
    <property type="match status" value="1"/>
</dbReference>
<organism evidence="4 5">
    <name type="scientific">Halobacteriovorax vibrionivorans</name>
    <dbReference type="NCBI Taxonomy" id="2152716"/>
    <lineage>
        <taxon>Bacteria</taxon>
        <taxon>Pseudomonadati</taxon>
        <taxon>Bdellovibrionota</taxon>
        <taxon>Bacteriovoracia</taxon>
        <taxon>Bacteriovoracales</taxon>
        <taxon>Halobacteriovoraceae</taxon>
        <taxon>Halobacteriovorax</taxon>
    </lineage>
</organism>
<dbReference type="PANTHER" id="PTHR44591">
    <property type="entry name" value="STRESS RESPONSE REGULATOR PROTEIN 1"/>
    <property type="match status" value="1"/>
</dbReference>
<evidence type="ECO:0000256" key="1">
    <source>
        <dbReference type="ARBA" id="ARBA00022553"/>
    </source>
</evidence>
<feature type="modified residue" description="4-aspartylphosphate" evidence="2">
    <location>
        <position position="59"/>
    </location>
</feature>
<comment type="caution">
    <text evidence="4">The sequence shown here is derived from an EMBL/GenBank/DDBJ whole genome shotgun (WGS) entry which is preliminary data.</text>
</comment>
<protein>
    <submittedName>
        <fullName evidence="4">Response regulator</fullName>
    </submittedName>
</protein>
<dbReference type="RefSeq" id="WP_115362760.1">
    <property type="nucleotide sequence ID" value="NZ_QDKL01000003.1"/>
</dbReference>
<dbReference type="InterPro" id="IPR011006">
    <property type="entry name" value="CheY-like_superfamily"/>
</dbReference>